<accession>A0ACC0JX28</accession>
<evidence type="ECO:0000313" key="2">
    <source>
        <dbReference type="Proteomes" id="UP001064048"/>
    </source>
</evidence>
<comment type="caution">
    <text evidence="1">The sequence shown here is derived from an EMBL/GenBank/DDBJ whole genome shotgun (WGS) entry which is preliminary data.</text>
</comment>
<proteinExistence type="predicted"/>
<feature type="non-terminal residue" evidence="1">
    <location>
        <position position="1"/>
    </location>
</feature>
<protein>
    <submittedName>
        <fullName evidence="1">Uncharacterized protein</fullName>
    </submittedName>
</protein>
<gene>
    <name evidence="1" type="ORF">MSG28_007447</name>
</gene>
<keyword evidence="2" id="KW-1185">Reference proteome</keyword>
<dbReference type="EMBL" id="CM046112">
    <property type="protein sequence ID" value="KAI8428766.1"/>
    <property type="molecule type" value="Genomic_DNA"/>
</dbReference>
<sequence>KHLATPAQSSRSSLQYKKPPRICERICKTSNNYDKTTGTGKNSLGIEINSQNNRHHPFLQAFEDVSRLLAKRVVSPWLYLDFIYGLIPEGKKVAYCRKVAYEFVDNIVRLKREELATLKSNNEPVENKTFLDMIIDSSSKIKGYSDVEVREEVIVIMSAGSDTSAVGTGYTAVMLSRYPEVQEKVYQELEEVFGNNSRPVTAADLPKLVYLEAVVKETLRLYPPVPIYVRETHSDCKLPNGLTVPKGVALLFLLHGMHRNPKYWGDDAEQFRPERFFEGSLRHPVQFIPFSYSVRNCLGGTYALMSIKTAMATMLRRYRLLPPAGLDPQKIKEPLPVSYDIMMRHATSAFHYYLMAKVSELLDTVFFVLRKKKTQITFLHVYHHTLMVAATWGMLKYNPTYVIILIGTINSFVHILMYAYYGLSAFPSLDKYLWWKKYLTAFQLIQFGIMIVHAAVATAVSECTPSYILLFTIFFNVLLMIYLFSDFYLKSYVKKEDNIQVKNNLKQFLLGILGTLEVRRKDVLLKTSCRTLHEECDSVEMVAQPKCVCTFHLERENLMNLFKKAARIANDQGGLSSFWLGPKLYIVVTDPETVDVVLKSCMDKDDTTMRIKVQTESALGVKMNSQQNSDHRFMKAFEKVSHLVARRIVTVWMHPDVIYKNLPIYKEFKESRRVLFDFVDKLIQNKREELKNNNNQLYDQSGRRTFLEMMIMGSGGERGYTDLELREEVLNSIQFRHSDK</sequence>
<dbReference type="Proteomes" id="UP001064048">
    <property type="component" value="Chromosome 12"/>
</dbReference>
<reference evidence="1 2" key="1">
    <citation type="journal article" date="2022" name="Genome Biol. Evol.">
        <title>The Spruce Budworm Genome: Reconstructing the Evolutionary History of Antifreeze Proteins.</title>
        <authorList>
            <person name="Beliveau C."/>
            <person name="Gagne P."/>
            <person name="Picq S."/>
            <person name="Vernygora O."/>
            <person name="Keeling C.I."/>
            <person name="Pinkney K."/>
            <person name="Doucet D."/>
            <person name="Wen F."/>
            <person name="Johnston J.S."/>
            <person name="Maaroufi H."/>
            <person name="Boyle B."/>
            <person name="Laroche J."/>
            <person name="Dewar K."/>
            <person name="Juretic N."/>
            <person name="Blackburn G."/>
            <person name="Nisole A."/>
            <person name="Brunet B."/>
            <person name="Brandao M."/>
            <person name="Lumley L."/>
            <person name="Duan J."/>
            <person name="Quan G."/>
            <person name="Lucarotti C.J."/>
            <person name="Roe A.D."/>
            <person name="Sperling F.A.H."/>
            <person name="Levesque R.C."/>
            <person name="Cusson M."/>
        </authorList>
    </citation>
    <scope>NUCLEOTIDE SEQUENCE [LARGE SCALE GENOMIC DNA]</scope>
    <source>
        <strain evidence="1">Glfc:IPQL:Cfum</strain>
    </source>
</reference>
<organism evidence="1 2">
    <name type="scientific">Choristoneura fumiferana</name>
    <name type="common">Spruce budworm moth</name>
    <name type="synonym">Archips fumiferana</name>
    <dbReference type="NCBI Taxonomy" id="7141"/>
    <lineage>
        <taxon>Eukaryota</taxon>
        <taxon>Metazoa</taxon>
        <taxon>Ecdysozoa</taxon>
        <taxon>Arthropoda</taxon>
        <taxon>Hexapoda</taxon>
        <taxon>Insecta</taxon>
        <taxon>Pterygota</taxon>
        <taxon>Neoptera</taxon>
        <taxon>Endopterygota</taxon>
        <taxon>Lepidoptera</taxon>
        <taxon>Glossata</taxon>
        <taxon>Ditrysia</taxon>
        <taxon>Tortricoidea</taxon>
        <taxon>Tortricidae</taxon>
        <taxon>Tortricinae</taxon>
        <taxon>Choristoneura</taxon>
    </lineage>
</organism>
<evidence type="ECO:0000313" key="1">
    <source>
        <dbReference type="EMBL" id="KAI8428766.1"/>
    </source>
</evidence>
<name>A0ACC0JX28_CHOFU</name>